<dbReference type="InterPro" id="IPR003428">
    <property type="entry name" value="MAM33"/>
</dbReference>
<dbReference type="InterPro" id="IPR036561">
    <property type="entry name" value="MAM33_sf"/>
</dbReference>
<dbReference type="Gene3D" id="3.10.280.10">
    <property type="entry name" value="Mitochondrial glycoprotein"/>
    <property type="match status" value="1"/>
</dbReference>
<sequence>MFRLGLASLQRISTRGIFITSVKSSALANLQQSVVKRAFSTSQTRFSSVAKELQDVLHDEIKAEKSMEEEHLGGKTPPSVTGFEIGMNDAEFRLTKTYGNEKILVSCNVNHSVENEDDDDDDYRRPGDDMENENAPVSLPPFRIEITKGDLRLVFLCQMVKDIDGGFDYSVDEFMIAPATKSDNKYVEVPDEVYSSSGQYIDQQLHELLFVRYLEERGLGSQFCHDFVKLATHYEHQQYVNLLEKLKNFVGQ</sequence>
<feature type="region of interest" description="Disordered" evidence="2">
    <location>
        <begin position="111"/>
        <end position="137"/>
    </location>
</feature>
<evidence type="ECO:0000313" key="4">
    <source>
        <dbReference type="WBParaSite" id="MhA1_Contig2705.frz3.gene2"/>
    </source>
</evidence>
<evidence type="ECO:0000256" key="1">
    <source>
        <dbReference type="ARBA" id="ARBA00005457"/>
    </source>
</evidence>
<proteinExistence type="inferred from homology"/>
<dbReference type="GO" id="GO:0005759">
    <property type="term" value="C:mitochondrial matrix"/>
    <property type="evidence" value="ECO:0007669"/>
    <property type="project" value="InterPro"/>
</dbReference>
<organism evidence="3 4">
    <name type="scientific">Meloidogyne hapla</name>
    <name type="common">Root-knot nematode worm</name>
    <dbReference type="NCBI Taxonomy" id="6305"/>
    <lineage>
        <taxon>Eukaryota</taxon>
        <taxon>Metazoa</taxon>
        <taxon>Ecdysozoa</taxon>
        <taxon>Nematoda</taxon>
        <taxon>Chromadorea</taxon>
        <taxon>Rhabditida</taxon>
        <taxon>Tylenchina</taxon>
        <taxon>Tylenchomorpha</taxon>
        <taxon>Tylenchoidea</taxon>
        <taxon>Meloidogynidae</taxon>
        <taxon>Meloidogyninae</taxon>
        <taxon>Meloidogyne</taxon>
    </lineage>
</organism>
<accession>A0A1I8BIQ2</accession>
<evidence type="ECO:0000256" key="2">
    <source>
        <dbReference type="SAM" id="MobiDB-lite"/>
    </source>
</evidence>
<dbReference type="WBParaSite" id="MhA1_Contig2705.frz3.gene2">
    <property type="protein sequence ID" value="MhA1_Contig2705.frz3.gene2"/>
    <property type="gene ID" value="MhA1_Contig2705.frz3.gene2"/>
</dbReference>
<dbReference type="PANTHER" id="PTHR10826">
    <property type="entry name" value="COMPLEMENT COMPONENT 1"/>
    <property type="match status" value="1"/>
</dbReference>
<dbReference type="SUPFAM" id="SSF54529">
    <property type="entry name" value="Mitochondrial glycoprotein MAM33-like"/>
    <property type="match status" value="1"/>
</dbReference>
<dbReference type="GO" id="GO:0042256">
    <property type="term" value="P:cytosolic ribosome assembly"/>
    <property type="evidence" value="ECO:0007669"/>
    <property type="project" value="TreeGrafter"/>
</dbReference>
<comment type="similarity">
    <text evidence="1">Belongs to the MAM33 family.</text>
</comment>
<dbReference type="Proteomes" id="UP000095281">
    <property type="component" value="Unplaced"/>
</dbReference>
<name>A0A1I8BIQ2_MELHA</name>
<dbReference type="Pfam" id="PF02330">
    <property type="entry name" value="MAM33"/>
    <property type="match status" value="1"/>
</dbReference>
<evidence type="ECO:0000313" key="3">
    <source>
        <dbReference type="Proteomes" id="UP000095281"/>
    </source>
</evidence>
<protein>
    <submittedName>
        <fullName evidence="4">Mitochondrial glyco protein</fullName>
    </submittedName>
</protein>
<dbReference type="PANTHER" id="PTHR10826:SF1">
    <property type="entry name" value="COMPLEMENT COMPONENT 1 Q SUBCOMPONENT-BINDING PROTEIN, MITOCHONDRIAL"/>
    <property type="match status" value="1"/>
</dbReference>
<dbReference type="AlphaFoldDB" id="A0A1I8BIQ2"/>
<reference evidence="4" key="1">
    <citation type="submission" date="2016-11" db="UniProtKB">
        <authorList>
            <consortium name="WormBaseParasite"/>
        </authorList>
    </citation>
    <scope>IDENTIFICATION</scope>
</reference>
<dbReference type="OMA" id="YEHTAYV"/>
<keyword evidence="3" id="KW-1185">Reference proteome</keyword>